<evidence type="ECO:0000256" key="1">
    <source>
        <dbReference type="SAM" id="MobiDB-lite"/>
    </source>
</evidence>
<protein>
    <recommendedName>
        <fullName evidence="4">Reverse transcriptase domain-containing protein</fullName>
    </recommendedName>
</protein>
<keyword evidence="3" id="KW-1185">Reference proteome</keyword>
<organism evidence="2 3">
    <name type="scientific">Thalassiosira oceanica</name>
    <name type="common">Marine diatom</name>
    <dbReference type="NCBI Taxonomy" id="159749"/>
    <lineage>
        <taxon>Eukaryota</taxon>
        <taxon>Sar</taxon>
        <taxon>Stramenopiles</taxon>
        <taxon>Ochrophyta</taxon>
        <taxon>Bacillariophyta</taxon>
        <taxon>Coscinodiscophyceae</taxon>
        <taxon>Thalassiosirophycidae</taxon>
        <taxon>Thalassiosirales</taxon>
        <taxon>Thalassiosiraceae</taxon>
        <taxon>Thalassiosira</taxon>
    </lineage>
</organism>
<evidence type="ECO:0000313" key="3">
    <source>
        <dbReference type="Proteomes" id="UP000266841"/>
    </source>
</evidence>
<dbReference type="AlphaFoldDB" id="K0RFM8"/>
<evidence type="ECO:0000313" key="2">
    <source>
        <dbReference type="EMBL" id="EJK52060.1"/>
    </source>
</evidence>
<reference evidence="2 3" key="1">
    <citation type="journal article" date="2012" name="Genome Biol.">
        <title>Genome and low-iron response of an oceanic diatom adapted to chronic iron limitation.</title>
        <authorList>
            <person name="Lommer M."/>
            <person name="Specht M."/>
            <person name="Roy A.S."/>
            <person name="Kraemer L."/>
            <person name="Andreson R."/>
            <person name="Gutowska M.A."/>
            <person name="Wolf J."/>
            <person name="Bergner S.V."/>
            <person name="Schilhabel M.B."/>
            <person name="Klostermeier U.C."/>
            <person name="Beiko R.G."/>
            <person name="Rosenstiel P."/>
            <person name="Hippler M."/>
            <person name="Laroche J."/>
        </authorList>
    </citation>
    <scope>NUCLEOTIDE SEQUENCE [LARGE SCALE GENOMIC DNA]</scope>
    <source>
        <strain evidence="2 3">CCMP1005</strain>
    </source>
</reference>
<evidence type="ECO:0008006" key="4">
    <source>
        <dbReference type="Google" id="ProtNLM"/>
    </source>
</evidence>
<feature type="region of interest" description="Disordered" evidence="1">
    <location>
        <begin position="131"/>
        <end position="151"/>
    </location>
</feature>
<dbReference type="Proteomes" id="UP000266841">
    <property type="component" value="Unassembled WGS sequence"/>
</dbReference>
<dbReference type="OrthoDB" id="123335at2759"/>
<proteinExistence type="predicted"/>
<name>K0RFM8_THAOC</name>
<gene>
    <name evidence="2" type="ORF">THAOC_28710</name>
</gene>
<sequence>MFLRRIFGLGSGLTNDNTRHIAFWGVLQGYLRDPSNPSAPPSSVPLTLGLYVDDFVFFSESDEVEARFERLLGEQVPVDFMGVVEWFLGIQFSWSVTPDLVRVHLCQAGFAANLVESYDYHLKRPTPDATPYRSGIPIDSIESAPTSEFGS</sequence>
<accession>K0RFM8</accession>
<feature type="non-terminal residue" evidence="2">
    <location>
        <position position="151"/>
    </location>
</feature>
<comment type="caution">
    <text evidence="2">The sequence shown here is derived from an EMBL/GenBank/DDBJ whole genome shotgun (WGS) entry which is preliminary data.</text>
</comment>
<dbReference type="EMBL" id="AGNL01040509">
    <property type="protein sequence ID" value="EJK52060.1"/>
    <property type="molecule type" value="Genomic_DNA"/>
</dbReference>